<feature type="transmembrane region" description="Helical" evidence="1">
    <location>
        <begin position="49"/>
        <end position="71"/>
    </location>
</feature>
<dbReference type="OrthoDB" id="1705981at2"/>
<accession>A0A329LLW7</accession>
<evidence type="ECO:0000256" key="1">
    <source>
        <dbReference type="SAM" id="Phobius"/>
    </source>
</evidence>
<dbReference type="RefSeq" id="WP_113036703.1">
    <property type="nucleotide sequence ID" value="NZ_QMFB01000054.1"/>
</dbReference>
<evidence type="ECO:0000313" key="3">
    <source>
        <dbReference type="Proteomes" id="UP000250369"/>
    </source>
</evidence>
<dbReference type="Proteomes" id="UP000250369">
    <property type="component" value="Unassembled WGS sequence"/>
</dbReference>
<comment type="caution">
    <text evidence="2">The sequence shown here is derived from an EMBL/GenBank/DDBJ whole genome shotgun (WGS) entry which is preliminary data.</text>
</comment>
<evidence type="ECO:0000313" key="2">
    <source>
        <dbReference type="EMBL" id="RAV08894.1"/>
    </source>
</evidence>
<dbReference type="AlphaFoldDB" id="A0A329LLW7"/>
<keyword evidence="1" id="KW-0812">Transmembrane</keyword>
<protein>
    <recommendedName>
        <fullName evidence="4">DUF4179 domain-containing protein</fullName>
    </recommendedName>
</protein>
<name>A0A329LLW7_9BACL</name>
<keyword evidence="1" id="KW-1133">Transmembrane helix</keyword>
<keyword evidence="3" id="KW-1185">Reference proteome</keyword>
<keyword evidence="1" id="KW-0472">Membrane</keyword>
<proteinExistence type="predicted"/>
<organism evidence="2 3">
    <name type="scientific">Paenibacillus contaminans</name>
    <dbReference type="NCBI Taxonomy" id="450362"/>
    <lineage>
        <taxon>Bacteria</taxon>
        <taxon>Bacillati</taxon>
        <taxon>Bacillota</taxon>
        <taxon>Bacilli</taxon>
        <taxon>Bacillales</taxon>
        <taxon>Paenibacillaceae</taxon>
        <taxon>Paenibacillus</taxon>
    </lineage>
</organism>
<evidence type="ECO:0008006" key="4">
    <source>
        <dbReference type="Google" id="ProtNLM"/>
    </source>
</evidence>
<sequence>MSDSEKWDRMLKQALASTEEPGEHVNQSIINRFKERNQMKHGYRKKMSIGVLAAVLTLAVSISAIAASQLFSSKQVAEHLGENSLAKAFEGGDAIEINRSVASGDYQFTLHGIVSGAGLRELESSPQDINPDRTYAVVSVARQDGAPMPKTSDPEYGKDPFFVSPFIKGQKPWQVNIMTMKGGYGEFVMDGVMYRLIECDDVEMFADRGVYLAISSGGSFYNSEAFAYNEATGEISPKSDYKGSSIVFDLPLNKAKADPSKAEAYLKELLKEPASGKDSESAAPVDDAEAELVKHIEDLKRKIPEGTVIPESVKEVSFDKNGSFTYEYDDWRVTLSPETLFTEGQTGFSDSVHFSGTDDKYLALQFSRDEKGMITGRVIDLQ</sequence>
<dbReference type="EMBL" id="QMFB01000054">
    <property type="protein sequence ID" value="RAV08894.1"/>
    <property type="molecule type" value="Genomic_DNA"/>
</dbReference>
<gene>
    <name evidence="2" type="ORF">DQG23_40330</name>
</gene>
<reference evidence="2 3" key="1">
    <citation type="journal article" date="2009" name="Int. J. Syst. Evol. Microbiol.">
        <title>Paenibacillus contaminans sp. nov., isolated from a contaminated laboratory plate.</title>
        <authorList>
            <person name="Chou J.H."/>
            <person name="Lee J.H."/>
            <person name="Lin M.C."/>
            <person name="Chang P.S."/>
            <person name="Arun A.B."/>
            <person name="Young C.C."/>
            <person name="Chen W.M."/>
        </authorList>
    </citation>
    <scope>NUCLEOTIDE SEQUENCE [LARGE SCALE GENOMIC DNA]</scope>
    <source>
        <strain evidence="2 3">CKOBP-6</strain>
    </source>
</reference>